<evidence type="ECO:0000313" key="2">
    <source>
        <dbReference type="Proteomes" id="UP000215914"/>
    </source>
</evidence>
<protein>
    <submittedName>
        <fullName evidence="1">Uncharacterized protein</fullName>
    </submittedName>
</protein>
<dbReference type="PANTHER" id="PTHR33499:SF38">
    <property type="match status" value="1"/>
</dbReference>
<keyword evidence="2" id="KW-1185">Reference proteome</keyword>
<dbReference type="EMBL" id="MNCJ02000324">
    <property type="protein sequence ID" value="KAF5789529.1"/>
    <property type="molecule type" value="Genomic_DNA"/>
</dbReference>
<proteinExistence type="predicted"/>
<reference evidence="1" key="1">
    <citation type="journal article" date="2017" name="Nature">
        <title>The sunflower genome provides insights into oil metabolism, flowering and Asterid evolution.</title>
        <authorList>
            <person name="Badouin H."/>
            <person name="Gouzy J."/>
            <person name="Grassa C.J."/>
            <person name="Murat F."/>
            <person name="Staton S.E."/>
            <person name="Cottret L."/>
            <person name="Lelandais-Briere C."/>
            <person name="Owens G.L."/>
            <person name="Carrere S."/>
            <person name="Mayjonade B."/>
            <person name="Legrand L."/>
            <person name="Gill N."/>
            <person name="Kane N.C."/>
            <person name="Bowers J.E."/>
            <person name="Hubner S."/>
            <person name="Bellec A."/>
            <person name="Berard A."/>
            <person name="Berges H."/>
            <person name="Blanchet N."/>
            <person name="Boniface M.C."/>
            <person name="Brunel D."/>
            <person name="Catrice O."/>
            <person name="Chaidir N."/>
            <person name="Claudel C."/>
            <person name="Donnadieu C."/>
            <person name="Faraut T."/>
            <person name="Fievet G."/>
            <person name="Helmstetter N."/>
            <person name="King M."/>
            <person name="Knapp S.J."/>
            <person name="Lai Z."/>
            <person name="Le Paslier M.C."/>
            <person name="Lippi Y."/>
            <person name="Lorenzon L."/>
            <person name="Mandel J.R."/>
            <person name="Marage G."/>
            <person name="Marchand G."/>
            <person name="Marquand E."/>
            <person name="Bret-Mestries E."/>
            <person name="Morien E."/>
            <person name="Nambeesan S."/>
            <person name="Nguyen T."/>
            <person name="Pegot-Espagnet P."/>
            <person name="Pouilly N."/>
            <person name="Raftis F."/>
            <person name="Sallet E."/>
            <person name="Schiex T."/>
            <person name="Thomas J."/>
            <person name="Vandecasteele C."/>
            <person name="Vares D."/>
            <person name="Vear F."/>
            <person name="Vautrin S."/>
            <person name="Crespi M."/>
            <person name="Mangin B."/>
            <person name="Burke J.M."/>
            <person name="Salse J."/>
            <person name="Munos S."/>
            <person name="Vincourt P."/>
            <person name="Rieseberg L.H."/>
            <person name="Langlade N.B."/>
        </authorList>
    </citation>
    <scope>NUCLEOTIDE SEQUENCE</scope>
    <source>
        <tissue evidence="1">Leaves</tissue>
    </source>
</reference>
<reference evidence="1" key="2">
    <citation type="submission" date="2020-06" db="EMBL/GenBank/DDBJ databases">
        <title>Helianthus annuus Genome sequencing and assembly Release 2.</title>
        <authorList>
            <person name="Gouzy J."/>
            <person name="Langlade N."/>
            <person name="Munos S."/>
        </authorList>
    </citation>
    <scope>NUCLEOTIDE SEQUENCE</scope>
    <source>
        <tissue evidence="1">Leaves</tissue>
    </source>
</reference>
<dbReference type="AlphaFoldDB" id="A0A9K3N7A1"/>
<name>A0A9K3N7A1_HELAN</name>
<dbReference type="Gramene" id="mRNA:HanXRQr2_Chr09g0372351">
    <property type="protein sequence ID" value="mRNA:HanXRQr2_Chr09g0372351"/>
    <property type="gene ID" value="HanXRQr2_Chr09g0372351"/>
</dbReference>
<sequence length="173" mass="20255">MLEGFKIPLTLDKATKAFIGTSVTDFATELGIIVRDVFPMRFHKWDSVPEDVKTLMYEKLEGKFELLHTDNVLMEYVNSRLHIQWKRSRGVLSQHWKNNGGKTNPRLARSNMHGDCRNQDDWNHLCDYSESEKTRTYSDQMELNRRKQVNISRGLSVDSQSCIQNCKFTLFYS</sequence>
<dbReference type="Proteomes" id="UP000215914">
    <property type="component" value="Unassembled WGS sequence"/>
</dbReference>
<comment type="caution">
    <text evidence="1">The sequence shown here is derived from an EMBL/GenBank/DDBJ whole genome shotgun (WGS) entry which is preliminary data.</text>
</comment>
<evidence type="ECO:0000313" key="1">
    <source>
        <dbReference type="EMBL" id="KAF5789529.1"/>
    </source>
</evidence>
<dbReference type="PANTHER" id="PTHR33499">
    <property type="entry name" value="OS12G0282400 PROTEIN-RELATED"/>
    <property type="match status" value="1"/>
</dbReference>
<gene>
    <name evidence="1" type="ORF">HanXRQr2_Chr09g0372351</name>
</gene>
<organism evidence="1 2">
    <name type="scientific">Helianthus annuus</name>
    <name type="common">Common sunflower</name>
    <dbReference type="NCBI Taxonomy" id="4232"/>
    <lineage>
        <taxon>Eukaryota</taxon>
        <taxon>Viridiplantae</taxon>
        <taxon>Streptophyta</taxon>
        <taxon>Embryophyta</taxon>
        <taxon>Tracheophyta</taxon>
        <taxon>Spermatophyta</taxon>
        <taxon>Magnoliopsida</taxon>
        <taxon>eudicotyledons</taxon>
        <taxon>Gunneridae</taxon>
        <taxon>Pentapetalae</taxon>
        <taxon>asterids</taxon>
        <taxon>campanulids</taxon>
        <taxon>Asterales</taxon>
        <taxon>Asteraceae</taxon>
        <taxon>Asteroideae</taxon>
        <taxon>Heliantheae alliance</taxon>
        <taxon>Heliantheae</taxon>
        <taxon>Helianthus</taxon>
    </lineage>
</organism>
<accession>A0A9K3N7A1</accession>